<name>A0A7C9P310_9PROT</name>
<dbReference type="SUPFAM" id="SSF55174">
    <property type="entry name" value="Alpha-L RNA-binding motif"/>
    <property type="match status" value="1"/>
</dbReference>
<keyword evidence="3 7" id="KW-0413">Isomerase</keyword>
<comment type="function">
    <text evidence="5">Responsible for synthesis of pseudouridine from uracil-516 in 16S ribosomal RNA.</text>
</comment>
<dbReference type="InterPro" id="IPR006145">
    <property type="entry name" value="PsdUridine_synth_RsuA/RluA"/>
</dbReference>
<gene>
    <name evidence="9" type="ORF">GZ085_05840</name>
</gene>
<evidence type="ECO:0000256" key="7">
    <source>
        <dbReference type="RuleBase" id="RU003887"/>
    </source>
</evidence>
<evidence type="ECO:0000313" key="9">
    <source>
        <dbReference type="EMBL" id="NDP47906.1"/>
    </source>
</evidence>
<reference evidence="9 10" key="1">
    <citation type="submission" date="2019-09" db="EMBL/GenBank/DDBJ databases">
        <title>H2 Metabolism Revealed by Metagenomic Analysis in Subglacial Sediment of East Antarctica.</title>
        <authorList>
            <person name="Yang Z."/>
            <person name="Zhang Y."/>
            <person name="Lv Y."/>
            <person name="Yan W."/>
            <person name="Xiao X."/>
            <person name="Sun B."/>
            <person name="Ma H."/>
        </authorList>
    </citation>
    <scope>NUCLEOTIDE SEQUENCE [LARGE SCALE GENOMIC DNA]</scope>
    <source>
        <strain evidence="9">Bin2_2</strain>
    </source>
</reference>
<dbReference type="Gene3D" id="3.30.70.1560">
    <property type="entry name" value="Alpha-L RNA-binding motif"/>
    <property type="match status" value="1"/>
</dbReference>
<dbReference type="InterPro" id="IPR018496">
    <property type="entry name" value="PsdUridine_synth_RsuA/RluB_CS"/>
</dbReference>
<protein>
    <recommendedName>
        <fullName evidence="7">Pseudouridine synthase</fullName>
        <ecNumber evidence="7">5.4.99.-</ecNumber>
    </recommendedName>
</protein>
<dbReference type="AlphaFoldDB" id="A0A7C9P310"/>
<dbReference type="GO" id="GO:0160136">
    <property type="term" value="F:16S rRNA pseudouridine(516) synthase activity"/>
    <property type="evidence" value="ECO:0007669"/>
    <property type="project" value="UniProtKB-EC"/>
</dbReference>
<dbReference type="InterPro" id="IPR002942">
    <property type="entry name" value="S4_RNA-bd"/>
</dbReference>
<dbReference type="InterPro" id="IPR050343">
    <property type="entry name" value="RsuA_PseudoU_synthase"/>
</dbReference>
<dbReference type="Pfam" id="PF00849">
    <property type="entry name" value="PseudoU_synth_2"/>
    <property type="match status" value="1"/>
</dbReference>
<evidence type="ECO:0000256" key="4">
    <source>
        <dbReference type="ARBA" id="ARBA00036749"/>
    </source>
</evidence>
<organism evidence="9 10">
    <name type="scientific">Sulfuriferula multivorans</name>
    <dbReference type="NCBI Taxonomy" id="1559896"/>
    <lineage>
        <taxon>Bacteria</taxon>
        <taxon>Pseudomonadati</taxon>
        <taxon>Pseudomonadota</taxon>
        <taxon>Betaproteobacteria</taxon>
        <taxon>Nitrosomonadales</taxon>
        <taxon>Sulfuricellaceae</taxon>
        <taxon>Sulfuriferula</taxon>
    </lineage>
</organism>
<evidence type="ECO:0000256" key="5">
    <source>
        <dbReference type="ARBA" id="ARBA00037590"/>
    </source>
</evidence>
<comment type="caution">
    <text evidence="9">The sequence shown here is derived from an EMBL/GenBank/DDBJ whole genome shotgun (WGS) entry which is preliminary data.</text>
</comment>
<dbReference type="EMBL" id="JAAFGW010000065">
    <property type="protein sequence ID" value="NDP47906.1"/>
    <property type="molecule type" value="Genomic_DNA"/>
</dbReference>
<dbReference type="CDD" id="cd00165">
    <property type="entry name" value="S4"/>
    <property type="match status" value="1"/>
</dbReference>
<sequence>MKLSRVLRSQGFGSRKVCEARVLAGEVEVNGVVCDDPEVEVDQAGLELTVDGVTWAYREKAYVLVNKPVGYECSHHPSHHRSVFSLLPAPLLQRGVQCIGRLDQDTTGLLLFSDDGQFIHRMISPKKGVAKVYRATCADPLSDAMLEALRSGVLLNDEPAPIAALACEAIDTHTLKLSLAEGKYHQVKRMIAATGNRVVNLHREAIGHFDLPANLAPGEWRWLDGDDLIRLEQSWQSTMS</sequence>
<dbReference type="NCBIfam" id="TIGR00093">
    <property type="entry name" value="pseudouridine synthase"/>
    <property type="match status" value="1"/>
</dbReference>
<evidence type="ECO:0000256" key="2">
    <source>
        <dbReference type="ARBA" id="ARBA00022884"/>
    </source>
</evidence>
<evidence type="ECO:0000256" key="1">
    <source>
        <dbReference type="ARBA" id="ARBA00008348"/>
    </source>
</evidence>
<evidence type="ECO:0000256" key="6">
    <source>
        <dbReference type="PROSITE-ProRule" id="PRU00182"/>
    </source>
</evidence>
<dbReference type="GO" id="GO:0003723">
    <property type="term" value="F:RNA binding"/>
    <property type="evidence" value="ECO:0007669"/>
    <property type="project" value="UniProtKB-KW"/>
</dbReference>
<dbReference type="InterPro" id="IPR000748">
    <property type="entry name" value="PsdUridine_synth_RsuA/RluB/E/F"/>
</dbReference>
<dbReference type="InterPro" id="IPR020094">
    <property type="entry name" value="TruA/RsuA/RluB/E/F_N"/>
</dbReference>
<dbReference type="CDD" id="cd02553">
    <property type="entry name" value="PseudoU_synth_RsuA"/>
    <property type="match status" value="1"/>
</dbReference>
<dbReference type="Proteomes" id="UP000483432">
    <property type="component" value="Unassembled WGS sequence"/>
</dbReference>
<dbReference type="Gene3D" id="3.10.290.10">
    <property type="entry name" value="RNA-binding S4 domain"/>
    <property type="match status" value="1"/>
</dbReference>
<accession>A0A7C9P310</accession>
<dbReference type="InterPro" id="IPR020103">
    <property type="entry name" value="PsdUridine_synth_cat_dom_sf"/>
</dbReference>
<dbReference type="PROSITE" id="PS01149">
    <property type="entry name" value="PSI_RSU"/>
    <property type="match status" value="1"/>
</dbReference>
<comment type="catalytic activity">
    <reaction evidence="4">
        <text>uridine(516) in 16S rRNA = pseudouridine(516) in 16S rRNA</text>
        <dbReference type="Rhea" id="RHEA:38867"/>
        <dbReference type="Rhea" id="RHEA-COMP:10089"/>
        <dbReference type="Rhea" id="RHEA-COMP:10090"/>
        <dbReference type="ChEBI" id="CHEBI:65314"/>
        <dbReference type="ChEBI" id="CHEBI:65315"/>
        <dbReference type="EC" id="5.4.99.19"/>
    </reaction>
</comment>
<evidence type="ECO:0000256" key="3">
    <source>
        <dbReference type="ARBA" id="ARBA00023235"/>
    </source>
</evidence>
<dbReference type="Pfam" id="PF01479">
    <property type="entry name" value="S4"/>
    <property type="match status" value="1"/>
</dbReference>
<proteinExistence type="inferred from homology"/>
<dbReference type="PROSITE" id="PS50889">
    <property type="entry name" value="S4"/>
    <property type="match status" value="1"/>
</dbReference>
<dbReference type="SUPFAM" id="SSF55120">
    <property type="entry name" value="Pseudouridine synthase"/>
    <property type="match status" value="1"/>
</dbReference>
<dbReference type="InterPro" id="IPR036986">
    <property type="entry name" value="S4_RNA-bd_sf"/>
</dbReference>
<dbReference type="EC" id="5.4.99.-" evidence="7"/>
<feature type="domain" description="RNA-binding S4" evidence="8">
    <location>
        <begin position="1"/>
        <end position="61"/>
    </location>
</feature>
<keyword evidence="2 6" id="KW-0694">RNA-binding</keyword>
<dbReference type="PANTHER" id="PTHR47683:SF4">
    <property type="entry name" value="PSEUDOURIDINE SYNTHASE"/>
    <property type="match status" value="1"/>
</dbReference>
<dbReference type="InterPro" id="IPR042092">
    <property type="entry name" value="PsdUridine_s_RsuA/RluB/E/F_cat"/>
</dbReference>
<dbReference type="PANTHER" id="PTHR47683">
    <property type="entry name" value="PSEUDOURIDINE SYNTHASE FAMILY PROTEIN-RELATED"/>
    <property type="match status" value="1"/>
</dbReference>
<evidence type="ECO:0000313" key="10">
    <source>
        <dbReference type="Proteomes" id="UP000483432"/>
    </source>
</evidence>
<dbReference type="SMART" id="SM00363">
    <property type="entry name" value="S4"/>
    <property type="match status" value="1"/>
</dbReference>
<evidence type="ECO:0000259" key="8">
    <source>
        <dbReference type="SMART" id="SM00363"/>
    </source>
</evidence>
<dbReference type="Gene3D" id="3.30.70.580">
    <property type="entry name" value="Pseudouridine synthase I, catalytic domain, N-terminal subdomain"/>
    <property type="match status" value="1"/>
</dbReference>
<comment type="similarity">
    <text evidence="1 7">Belongs to the pseudouridine synthase RsuA family.</text>
</comment>
<dbReference type="GO" id="GO:0000455">
    <property type="term" value="P:enzyme-directed rRNA pseudouridine synthesis"/>
    <property type="evidence" value="ECO:0007669"/>
    <property type="project" value="UniProtKB-ARBA"/>
</dbReference>